<dbReference type="AlphaFoldDB" id="R9AL42"/>
<sequence>MGITPQQVGQKVELPQKQVVEMDLAKIAKEVEAFIKASKAEASMSGCASVIGSASTTSSQTTASANSSQNPSARAAVIKREIKKSK</sequence>
<evidence type="ECO:0000313" key="2">
    <source>
        <dbReference type="EMBL" id="EOR02932.1"/>
    </source>
</evidence>
<proteinExistence type="predicted"/>
<dbReference type="Proteomes" id="UP000014064">
    <property type="component" value="Unassembled WGS sequence"/>
</dbReference>
<dbReference type="HOGENOM" id="CLU_2499611_0_0_1"/>
<keyword evidence="3" id="KW-1185">Reference proteome</keyword>
<feature type="compositionally biased region" description="Low complexity" evidence="1">
    <location>
        <begin position="53"/>
        <end position="70"/>
    </location>
</feature>
<protein>
    <submittedName>
        <fullName evidence="2">Uncharacterized protein</fullName>
    </submittedName>
</protein>
<dbReference type="GeneID" id="20376446"/>
<evidence type="ECO:0000256" key="1">
    <source>
        <dbReference type="SAM" id="MobiDB-lite"/>
    </source>
</evidence>
<dbReference type="KEGG" id="wic:J056_003494"/>
<evidence type="ECO:0000313" key="3">
    <source>
        <dbReference type="Proteomes" id="UP000014064"/>
    </source>
</evidence>
<dbReference type="EMBL" id="KE007227">
    <property type="protein sequence ID" value="EOR02932.1"/>
    <property type="molecule type" value="Genomic_DNA"/>
</dbReference>
<accession>R9AL42</accession>
<name>R9AL42_WALI9</name>
<dbReference type="RefSeq" id="XP_009266992.1">
    <property type="nucleotide sequence ID" value="XM_009268717.1"/>
</dbReference>
<feature type="region of interest" description="Disordered" evidence="1">
    <location>
        <begin position="48"/>
        <end position="86"/>
    </location>
</feature>
<organism evidence="2 3">
    <name type="scientific">Wallemia ichthyophaga (strain EXF-994 / CBS 113033)</name>
    <dbReference type="NCBI Taxonomy" id="1299270"/>
    <lineage>
        <taxon>Eukaryota</taxon>
        <taxon>Fungi</taxon>
        <taxon>Dikarya</taxon>
        <taxon>Basidiomycota</taxon>
        <taxon>Wallemiomycotina</taxon>
        <taxon>Wallemiomycetes</taxon>
        <taxon>Wallemiales</taxon>
        <taxon>Wallemiaceae</taxon>
        <taxon>Wallemia</taxon>
    </lineage>
</organism>
<reference evidence="3" key="1">
    <citation type="journal article" date="2013" name="BMC Genomics">
        <title>Genome and transcriptome sequencing of the halophilic fungus Wallemia ichthyophaga: haloadaptations present and absent.</title>
        <authorList>
            <person name="Zajc J."/>
            <person name="Liu Y."/>
            <person name="Dai W."/>
            <person name="Yang Z."/>
            <person name="Hu J."/>
            <person name="Gostincar C."/>
            <person name="Gunde-Cimerman N."/>
        </authorList>
    </citation>
    <scope>NUCLEOTIDE SEQUENCE [LARGE SCALE GENOMIC DNA]</scope>
    <source>
        <strain evidence="3">EXF-994 / CBS 113033</strain>
    </source>
</reference>
<gene>
    <name evidence="2" type="ORF">J056_003494</name>
</gene>
<dbReference type="OrthoDB" id="66510at2759"/>